<keyword evidence="1" id="KW-0472">Membrane</keyword>
<evidence type="ECO:0000256" key="1">
    <source>
        <dbReference type="SAM" id="Phobius"/>
    </source>
</evidence>
<dbReference type="InterPro" id="IPR016071">
    <property type="entry name" value="Staphylococal_nuclease_OB-fold"/>
</dbReference>
<dbReference type="Proteomes" id="UP000759443">
    <property type="component" value="Unassembled WGS sequence"/>
</dbReference>
<comment type="caution">
    <text evidence="3">The sequence shown here is derived from an EMBL/GenBank/DDBJ whole genome shotgun (WGS) entry which is preliminary data.</text>
</comment>
<protein>
    <submittedName>
        <fullName evidence="3">Endonuclease YncB(Thermonuclease family)</fullName>
    </submittedName>
</protein>
<evidence type="ECO:0000313" key="3">
    <source>
        <dbReference type="EMBL" id="MBP1849791.1"/>
    </source>
</evidence>
<dbReference type="PROSITE" id="PS50830">
    <property type="entry name" value="TNASE_3"/>
    <property type="match status" value="1"/>
</dbReference>
<keyword evidence="3" id="KW-0540">Nuclease</keyword>
<proteinExistence type="predicted"/>
<sequence>MSYRVRKRTPRRLDGTLKSGALPSMLGALVVVGAVSGLRDHDLFSAVMPVPALKAPAVRFALCDSGPRENCVVDGDTFWYGGRKVRIADIDTPELSPPRCVREKSLGEAARNELLEALNAGPIDLASAGASDTDRYGRLLRKVVQNGRSIGNDLVDKGLARPWTGSRRSWCD</sequence>
<dbReference type="RefSeq" id="WP_245223900.1">
    <property type="nucleotide sequence ID" value="NZ_JAGGJU010000003.1"/>
</dbReference>
<feature type="transmembrane region" description="Helical" evidence="1">
    <location>
        <begin position="21"/>
        <end position="38"/>
    </location>
</feature>
<dbReference type="InterPro" id="IPR035437">
    <property type="entry name" value="SNase_OB-fold_sf"/>
</dbReference>
<evidence type="ECO:0000259" key="2">
    <source>
        <dbReference type="PROSITE" id="PS50830"/>
    </source>
</evidence>
<dbReference type="GO" id="GO:0004519">
    <property type="term" value="F:endonuclease activity"/>
    <property type="evidence" value="ECO:0007669"/>
    <property type="project" value="UniProtKB-KW"/>
</dbReference>
<dbReference type="Pfam" id="PF00565">
    <property type="entry name" value="SNase"/>
    <property type="match status" value="1"/>
</dbReference>
<organism evidence="3 4">
    <name type="scientific">Rhizobium halophytocola</name>
    <dbReference type="NCBI Taxonomy" id="735519"/>
    <lineage>
        <taxon>Bacteria</taxon>
        <taxon>Pseudomonadati</taxon>
        <taxon>Pseudomonadota</taxon>
        <taxon>Alphaproteobacteria</taxon>
        <taxon>Hyphomicrobiales</taxon>
        <taxon>Rhizobiaceae</taxon>
        <taxon>Rhizobium/Agrobacterium group</taxon>
        <taxon>Rhizobium</taxon>
    </lineage>
</organism>
<dbReference type="SUPFAM" id="SSF50199">
    <property type="entry name" value="Staphylococcal nuclease"/>
    <property type="match status" value="1"/>
</dbReference>
<keyword evidence="3" id="KW-0378">Hydrolase</keyword>
<keyword evidence="3" id="KW-0255">Endonuclease</keyword>
<keyword evidence="4" id="KW-1185">Reference proteome</keyword>
<keyword evidence="1" id="KW-1133">Transmembrane helix</keyword>
<accession>A0ABS4DVR9</accession>
<gene>
    <name evidence="3" type="ORF">J2Z17_001212</name>
</gene>
<dbReference type="Gene3D" id="2.40.50.90">
    <property type="match status" value="1"/>
</dbReference>
<evidence type="ECO:0000313" key="4">
    <source>
        <dbReference type="Proteomes" id="UP000759443"/>
    </source>
</evidence>
<dbReference type="EMBL" id="JAGGJU010000003">
    <property type="protein sequence ID" value="MBP1849791.1"/>
    <property type="molecule type" value="Genomic_DNA"/>
</dbReference>
<reference evidence="3 4" key="1">
    <citation type="submission" date="2021-03" db="EMBL/GenBank/DDBJ databases">
        <title>Genomic Encyclopedia of Type Strains, Phase IV (KMG-IV): sequencing the most valuable type-strain genomes for metagenomic binning, comparative biology and taxonomic classification.</title>
        <authorList>
            <person name="Goeker M."/>
        </authorList>
    </citation>
    <scope>NUCLEOTIDE SEQUENCE [LARGE SCALE GENOMIC DNA]</scope>
    <source>
        <strain evidence="3 4">DSM 21600</strain>
    </source>
</reference>
<feature type="domain" description="TNase-like" evidence="2">
    <location>
        <begin position="72"/>
        <end position="161"/>
    </location>
</feature>
<keyword evidence="1" id="KW-0812">Transmembrane</keyword>
<name>A0ABS4DVR9_9HYPH</name>